<feature type="transmembrane region" description="Helical" evidence="20">
    <location>
        <begin position="510"/>
        <end position="529"/>
    </location>
</feature>
<dbReference type="GO" id="GO:0005789">
    <property type="term" value="C:endoplasmic reticulum membrane"/>
    <property type="evidence" value="ECO:0007669"/>
    <property type="project" value="UniProtKB-SubCell"/>
</dbReference>
<evidence type="ECO:0000256" key="17">
    <source>
        <dbReference type="ARBA" id="ARBA00049443"/>
    </source>
</evidence>
<keyword evidence="9 20" id="KW-1133">Transmembrane helix</keyword>
<keyword evidence="12 18" id="KW-0472">Membrane</keyword>
<dbReference type="Pfam" id="PF00743">
    <property type="entry name" value="FMO-like"/>
    <property type="match status" value="1"/>
</dbReference>
<dbReference type="InterPro" id="IPR036188">
    <property type="entry name" value="FAD/NAD-bd_sf"/>
</dbReference>
<evidence type="ECO:0000256" key="12">
    <source>
        <dbReference type="ARBA" id="ARBA00023136"/>
    </source>
</evidence>
<dbReference type="KEGG" id="spu:582581"/>
<keyword evidence="8 18" id="KW-0521">NADP</keyword>
<sequence length="530" mass="58749">MTVKKVAVIGAGISGLVSTKTCLEEGFEPVCFEQTEQCGGVWVTSDKRAPGTETRGAIYDCLITNSSKEMMCFSDYPFDPSVSPYIQGNQVLNYFQGYAKHFGLEPYIRLNTKVVRVEPTEDFQNTGQWHVKSQVQSGEVDEEVFDAVMVCSGLHNKSYIPSFPGMDEFKGDIVHSCDFKNGGKFAGKTVVVVGGSHSAGDVAVDTSRHAKMTYLAMKSGTTVLPRQGPGGAPIDTYVNRRVRGLVPLALWKKWMKSVIANRLDMESLGLQSDRPLFASTSLMVNDEIGVRIWCGALKAKANIARFTETDVIFVDGTVVENVDAVIFATGYEFKFPFIDKSILQETYAELELYWHVFPPRLAHQTIALVGATNAVGAQGPMYELQARLAGRVFKGLVELPCQEMMLEDVARRKNIFKKIYGHPKVHFPPIPYCDMIAAKLGCLPRFTDLLMSDPILAYKFFFGPNYPPFYRLVGPHAWPGARNAIMKAKHNTDTPTKTRKVQSPGSDQSSTFLILLLLVIPLSIFLMTIT</sequence>
<evidence type="ECO:0000256" key="18">
    <source>
        <dbReference type="PIRNR" id="PIRNR000332"/>
    </source>
</evidence>
<keyword evidence="10 18" id="KW-0560">Oxidoreductase</keyword>
<evidence type="ECO:0000256" key="4">
    <source>
        <dbReference type="ARBA" id="ARBA00022630"/>
    </source>
</evidence>
<evidence type="ECO:0000313" key="22">
    <source>
        <dbReference type="Proteomes" id="UP000007110"/>
    </source>
</evidence>
<dbReference type="GO" id="GO:0004499">
    <property type="term" value="F:N,N-dimethylaniline monooxygenase activity"/>
    <property type="evidence" value="ECO:0007669"/>
    <property type="project" value="UniProtKB-UniRule"/>
</dbReference>
<organism evidence="21 22">
    <name type="scientific">Strongylocentrotus purpuratus</name>
    <name type="common">Purple sea urchin</name>
    <dbReference type="NCBI Taxonomy" id="7668"/>
    <lineage>
        <taxon>Eukaryota</taxon>
        <taxon>Metazoa</taxon>
        <taxon>Echinodermata</taxon>
        <taxon>Eleutherozoa</taxon>
        <taxon>Echinozoa</taxon>
        <taxon>Echinoidea</taxon>
        <taxon>Euechinoidea</taxon>
        <taxon>Echinacea</taxon>
        <taxon>Camarodonta</taxon>
        <taxon>Echinidea</taxon>
        <taxon>Strongylocentrotidae</taxon>
        <taxon>Strongylocentrotus</taxon>
    </lineage>
</organism>
<proteinExistence type="inferred from homology"/>
<dbReference type="PIRSF" id="PIRSF000332">
    <property type="entry name" value="FMO"/>
    <property type="match status" value="1"/>
</dbReference>
<dbReference type="InParanoid" id="A0A7M7T4S2"/>
<comment type="catalytic activity">
    <reaction evidence="14">
        <text>hypotaurine + NADH + O2 + H(+) = taurine + NAD(+) + H2O</text>
        <dbReference type="Rhea" id="RHEA:74111"/>
        <dbReference type="ChEBI" id="CHEBI:15377"/>
        <dbReference type="ChEBI" id="CHEBI:15378"/>
        <dbReference type="ChEBI" id="CHEBI:15379"/>
        <dbReference type="ChEBI" id="CHEBI:57540"/>
        <dbReference type="ChEBI" id="CHEBI:57853"/>
        <dbReference type="ChEBI" id="CHEBI:57945"/>
        <dbReference type="ChEBI" id="CHEBI:507393"/>
        <dbReference type="EC" id="1.14.13.8"/>
    </reaction>
    <physiologicalReaction direction="left-to-right" evidence="14">
        <dbReference type="Rhea" id="RHEA:74112"/>
    </physiologicalReaction>
</comment>
<name>A0A7M7T4S2_STRPU</name>
<dbReference type="InterPro" id="IPR020946">
    <property type="entry name" value="Flavin_mOase-like"/>
</dbReference>
<comment type="similarity">
    <text evidence="3 18 19">Belongs to the FMO family.</text>
</comment>
<dbReference type="EnsemblMetazoa" id="XM_030997938">
    <property type="protein sequence ID" value="XP_030853798"/>
    <property type="gene ID" value="LOC582581"/>
</dbReference>
<protein>
    <recommendedName>
        <fullName evidence="19">Flavin-containing monooxygenase</fullName>
        <ecNumber evidence="19">1.-.-.-</ecNumber>
    </recommendedName>
</protein>
<evidence type="ECO:0000256" key="10">
    <source>
        <dbReference type="ARBA" id="ARBA00023002"/>
    </source>
</evidence>
<reference evidence="22" key="1">
    <citation type="submission" date="2015-02" db="EMBL/GenBank/DDBJ databases">
        <title>Genome sequencing for Strongylocentrotus purpuratus.</title>
        <authorList>
            <person name="Murali S."/>
            <person name="Liu Y."/>
            <person name="Vee V."/>
            <person name="English A."/>
            <person name="Wang M."/>
            <person name="Skinner E."/>
            <person name="Han Y."/>
            <person name="Muzny D.M."/>
            <person name="Worley K.C."/>
            <person name="Gibbs R.A."/>
        </authorList>
    </citation>
    <scope>NUCLEOTIDE SEQUENCE</scope>
</reference>
<evidence type="ECO:0000256" key="14">
    <source>
        <dbReference type="ARBA" id="ARBA00047338"/>
    </source>
</evidence>
<dbReference type="GeneID" id="582581"/>
<evidence type="ECO:0000256" key="19">
    <source>
        <dbReference type="RuleBase" id="RU361177"/>
    </source>
</evidence>
<reference evidence="21" key="2">
    <citation type="submission" date="2021-01" db="UniProtKB">
        <authorList>
            <consortium name="EnsemblMetazoa"/>
        </authorList>
    </citation>
    <scope>IDENTIFICATION</scope>
</reference>
<evidence type="ECO:0000256" key="3">
    <source>
        <dbReference type="ARBA" id="ARBA00009183"/>
    </source>
</evidence>
<evidence type="ECO:0000256" key="5">
    <source>
        <dbReference type="ARBA" id="ARBA00022692"/>
    </source>
</evidence>
<keyword evidence="5 20" id="KW-0812">Transmembrane</keyword>
<evidence type="ECO:0000256" key="1">
    <source>
        <dbReference type="ARBA" id="ARBA00001974"/>
    </source>
</evidence>
<dbReference type="AlphaFoldDB" id="A0A7M7T4S2"/>
<keyword evidence="4 18" id="KW-0285">Flavoprotein</keyword>
<dbReference type="RefSeq" id="XP_030853798.1">
    <property type="nucleotide sequence ID" value="XM_030997938.1"/>
</dbReference>
<evidence type="ECO:0000256" key="8">
    <source>
        <dbReference type="ARBA" id="ARBA00022857"/>
    </source>
</evidence>
<comment type="catalytic activity">
    <reaction evidence="16">
        <text>trimethylamine + NADPH + O2 = trimethylamine N-oxide + NADP(+) + H2O</text>
        <dbReference type="Rhea" id="RHEA:31979"/>
        <dbReference type="ChEBI" id="CHEBI:15377"/>
        <dbReference type="ChEBI" id="CHEBI:15379"/>
        <dbReference type="ChEBI" id="CHEBI:15724"/>
        <dbReference type="ChEBI" id="CHEBI:57783"/>
        <dbReference type="ChEBI" id="CHEBI:58349"/>
        <dbReference type="ChEBI" id="CHEBI:58389"/>
        <dbReference type="EC" id="1.14.13.148"/>
    </reaction>
    <physiologicalReaction direction="left-to-right" evidence="16">
        <dbReference type="Rhea" id="RHEA:31980"/>
    </physiologicalReaction>
</comment>
<evidence type="ECO:0000256" key="15">
    <source>
        <dbReference type="ARBA" id="ARBA00048041"/>
    </source>
</evidence>
<dbReference type="InterPro" id="IPR000960">
    <property type="entry name" value="Flavin_mOase"/>
</dbReference>
<evidence type="ECO:0000256" key="6">
    <source>
        <dbReference type="ARBA" id="ARBA00022824"/>
    </source>
</evidence>
<dbReference type="Proteomes" id="UP000007110">
    <property type="component" value="Unassembled WGS sequence"/>
</dbReference>
<dbReference type="OMA" id="TWIYPRL"/>
<keyword evidence="6 18" id="KW-0256">Endoplasmic reticulum</keyword>
<evidence type="ECO:0000256" key="16">
    <source>
        <dbReference type="ARBA" id="ARBA00048088"/>
    </source>
</evidence>
<keyword evidence="7 18" id="KW-0274">FAD</keyword>
<evidence type="ECO:0000256" key="20">
    <source>
        <dbReference type="SAM" id="Phobius"/>
    </source>
</evidence>
<dbReference type="GO" id="GO:0034899">
    <property type="term" value="F:trimethylamine monooxygenase activity"/>
    <property type="evidence" value="ECO:0007669"/>
    <property type="project" value="UniProtKB-EC"/>
</dbReference>
<keyword evidence="11 18" id="KW-0503">Monooxygenase</keyword>
<comment type="function">
    <text evidence="13">Broad spectrum monooxygenase that catalyzes the oxygenation of a wide variety of nitrogen- and sulfur-containing compounds including xenobiotics. Catalyzes the S-oxygenation of hypotaurine to produce taurine, an organic osmolyte involved in cell volume regulation as well as a variety of cytoprotective and developmental processes. In vitro, catalyzes the N-oxygenation of trimethylamine (TMA) to produce trimethylamine N-oxide (TMAO) and could therefore participate to the detoxification of this compound that is generated by the action of gut microbiota from dietary precursors such as choline, choline containing compounds, betaine or L-carnitine.</text>
</comment>
<evidence type="ECO:0000256" key="7">
    <source>
        <dbReference type="ARBA" id="ARBA00022827"/>
    </source>
</evidence>
<evidence type="ECO:0000256" key="13">
    <source>
        <dbReference type="ARBA" id="ARBA00045957"/>
    </source>
</evidence>
<comment type="subcellular location">
    <subcellularLocation>
        <location evidence="2">Endoplasmic reticulum membrane</location>
        <topology evidence="2">Single-pass membrane protein</topology>
    </subcellularLocation>
</comment>
<dbReference type="InterPro" id="IPR050346">
    <property type="entry name" value="FMO-like"/>
</dbReference>
<keyword evidence="22" id="KW-1185">Reference proteome</keyword>
<dbReference type="PRINTS" id="PR00370">
    <property type="entry name" value="FMOXYGENASE"/>
</dbReference>
<evidence type="ECO:0000256" key="11">
    <source>
        <dbReference type="ARBA" id="ARBA00023033"/>
    </source>
</evidence>
<dbReference type="GO" id="GO:0050660">
    <property type="term" value="F:flavin adenine dinucleotide binding"/>
    <property type="evidence" value="ECO:0007669"/>
    <property type="project" value="InterPro"/>
</dbReference>
<comment type="cofactor">
    <cofactor evidence="1 18 19">
        <name>FAD</name>
        <dbReference type="ChEBI" id="CHEBI:57692"/>
    </cofactor>
</comment>
<dbReference type="FunFam" id="3.50.50.60:FF:000159">
    <property type="entry name" value="Dimethylaniline monooxygenase [N-oxide-forming]"/>
    <property type="match status" value="1"/>
</dbReference>
<evidence type="ECO:0000256" key="9">
    <source>
        <dbReference type="ARBA" id="ARBA00022989"/>
    </source>
</evidence>
<dbReference type="EC" id="1.-.-.-" evidence="19"/>
<dbReference type="OrthoDB" id="66881at2759"/>
<comment type="catalytic activity">
    <reaction evidence="17">
        <text>N,N-dimethylaniline + NADPH + O2 + H(+) = N,N-dimethylaniline N-oxide + NADP(+) + H2O</text>
        <dbReference type="Rhea" id="RHEA:24468"/>
        <dbReference type="ChEBI" id="CHEBI:15377"/>
        <dbReference type="ChEBI" id="CHEBI:15378"/>
        <dbReference type="ChEBI" id="CHEBI:15379"/>
        <dbReference type="ChEBI" id="CHEBI:16269"/>
        <dbReference type="ChEBI" id="CHEBI:17735"/>
        <dbReference type="ChEBI" id="CHEBI:57783"/>
        <dbReference type="ChEBI" id="CHEBI:58349"/>
        <dbReference type="EC" id="1.14.13.8"/>
    </reaction>
    <physiologicalReaction direction="left-to-right" evidence="17">
        <dbReference type="Rhea" id="RHEA:24469"/>
    </physiologicalReaction>
</comment>
<comment type="catalytic activity">
    <reaction evidence="15">
        <text>hypotaurine + NADPH + O2 + H(+) = taurine + NADP(+) + H2O</text>
        <dbReference type="Rhea" id="RHEA:69819"/>
        <dbReference type="ChEBI" id="CHEBI:15377"/>
        <dbReference type="ChEBI" id="CHEBI:15378"/>
        <dbReference type="ChEBI" id="CHEBI:15379"/>
        <dbReference type="ChEBI" id="CHEBI:57783"/>
        <dbReference type="ChEBI" id="CHEBI:57853"/>
        <dbReference type="ChEBI" id="CHEBI:58349"/>
        <dbReference type="ChEBI" id="CHEBI:507393"/>
        <dbReference type="EC" id="1.14.13.8"/>
    </reaction>
    <physiologicalReaction direction="left-to-right" evidence="15">
        <dbReference type="Rhea" id="RHEA:69820"/>
    </physiologicalReaction>
</comment>
<evidence type="ECO:0000313" key="21">
    <source>
        <dbReference type="EnsemblMetazoa" id="XP_030853798"/>
    </source>
</evidence>
<dbReference type="PANTHER" id="PTHR23023">
    <property type="entry name" value="DIMETHYLANILINE MONOOXYGENASE"/>
    <property type="match status" value="1"/>
</dbReference>
<dbReference type="SUPFAM" id="SSF51905">
    <property type="entry name" value="FAD/NAD(P)-binding domain"/>
    <property type="match status" value="2"/>
</dbReference>
<dbReference type="GO" id="GO:0050661">
    <property type="term" value="F:NADP binding"/>
    <property type="evidence" value="ECO:0007669"/>
    <property type="project" value="InterPro"/>
</dbReference>
<dbReference type="Gene3D" id="3.50.50.60">
    <property type="entry name" value="FAD/NAD(P)-binding domain"/>
    <property type="match status" value="1"/>
</dbReference>
<dbReference type="GO" id="GO:0004497">
    <property type="term" value="F:monooxygenase activity"/>
    <property type="evidence" value="ECO:0000318"/>
    <property type="project" value="GO_Central"/>
</dbReference>
<accession>A0A7M7T4S2</accession>
<evidence type="ECO:0000256" key="2">
    <source>
        <dbReference type="ARBA" id="ARBA00004389"/>
    </source>
</evidence>